<dbReference type="Gene3D" id="3.40.50.300">
    <property type="entry name" value="P-loop containing nucleotide triphosphate hydrolases"/>
    <property type="match status" value="1"/>
</dbReference>
<keyword evidence="1" id="KW-0808">Transferase</keyword>
<dbReference type="GO" id="GO:0005524">
    <property type="term" value="F:ATP binding"/>
    <property type="evidence" value="ECO:0007669"/>
    <property type="project" value="InterPro"/>
</dbReference>
<dbReference type="InterPro" id="IPR027417">
    <property type="entry name" value="P-loop_NTPase"/>
</dbReference>
<dbReference type="GO" id="GO:0009236">
    <property type="term" value="P:cobalamin biosynthetic process"/>
    <property type="evidence" value="ECO:0007669"/>
    <property type="project" value="InterPro"/>
</dbReference>
<dbReference type="CDD" id="cd00561">
    <property type="entry name" value="CobA_ACA"/>
    <property type="match status" value="1"/>
</dbReference>
<evidence type="ECO:0000313" key="2">
    <source>
        <dbReference type="Proteomes" id="UP000516361"/>
    </source>
</evidence>
<dbReference type="PANTHER" id="PTHR46638">
    <property type="entry name" value="CORRINOID ADENOSYLTRANSFERASE"/>
    <property type="match status" value="1"/>
</dbReference>
<dbReference type="NCBIfam" id="TIGR00708">
    <property type="entry name" value="cobA"/>
    <property type="match status" value="1"/>
</dbReference>
<dbReference type="AlphaFoldDB" id="A0A7G1G4V1"/>
<keyword evidence="2" id="KW-1185">Reference proteome</keyword>
<dbReference type="GO" id="GO:0008817">
    <property type="term" value="F:corrinoid adenosyltransferase activity"/>
    <property type="evidence" value="ECO:0007669"/>
    <property type="project" value="InterPro"/>
</dbReference>
<dbReference type="NCBIfam" id="NF004637">
    <property type="entry name" value="PRK05986.1"/>
    <property type="match status" value="1"/>
</dbReference>
<organism evidence="1 2">
    <name type="scientific">Tepiditoga spiralis</name>
    <dbReference type="NCBI Taxonomy" id="2108365"/>
    <lineage>
        <taxon>Bacteria</taxon>
        <taxon>Thermotogati</taxon>
        <taxon>Thermotogota</taxon>
        <taxon>Thermotogae</taxon>
        <taxon>Petrotogales</taxon>
        <taxon>Petrotogaceae</taxon>
        <taxon>Tepiditoga</taxon>
    </lineage>
</organism>
<name>A0A7G1G4V1_9BACT</name>
<protein>
    <submittedName>
        <fullName evidence="1">Cob(I)alamin adenolsyltransferase/cobinamide ATP-dependent adenolsyltransferase</fullName>
    </submittedName>
</protein>
<sequence length="169" mass="18983">MSYVQVYTGNGKGKTTASLGLSLRAVCAGKKVFMGQFIKTVDYSELKAMDFLPNFEIKRFGKSSFIFGKPTQEDIEAAKNGLRELEKKITSGNYDIVIMDEVNVAIHYNLLNVEEVINVLNNRAKNTEVVLTGRYAKNEIIEYADLVSEIKEVKHYYKTGVQARAGIEK</sequence>
<dbReference type="RefSeq" id="WP_190613488.1">
    <property type="nucleotide sequence ID" value="NZ_AP018712.1"/>
</dbReference>
<evidence type="ECO:0000313" key="1">
    <source>
        <dbReference type="EMBL" id="BBE31135.1"/>
    </source>
</evidence>
<dbReference type="EMBL" id="AP018712">
    <property type="protein sequence ID" value="BBE31135.1"/>
    <property type="molecule type" value="Genomic_DNA"/>
</dbReference>
<dbReference type="PANTHER" id="PTHR46638:SF1">
    <property type="entry name" value="CORRINOID ADENOSYLTRANSFERASE"/>
    <property type="match status" value="1"/>
</dbReference>
<proteinExistence type="predicted"/>
<dbReference type="KEGG" id="ocy:OSSY52_12760"/>
<dbReference type="Proteomes" id="UP000516361">
    <property type="component" value="Chromosome"/>
</dbReference>
<dbReference type="Pfam" id="PF02572">
    <property type="entry name" value="CobA_CobO_BtuR"/>
    <property type="match status" value="1"/>
</dbReference>
<dbReference type="SUPFAM" id="SSF52540">
    <property type="entry name" value="P-loop containing nucleoside triphosphate hydrolases"/>
    <property type="match status" value="1"/>
</dbReference>
<dbReference type="InParanoid" id="A0A7G1G4V1"/>
<dbReference type="PIRSF" id="PIRSF015617">
    <property type="entry name" value="Adensltrnsf_CobA"/>
    <property type="match status" value="1"/>
</dbReference>
<gene>
    <name evidence="1" type="primary">btuR_1</name>
    <name evidence="1" type="ORF">OSSY52_12760</name>
</gene>
<accession>A0A7G1G4V1</accession>
<dbReference type="InterPro" id="IPR003724">
    <property type="entry name" value="CblAdoTrfase_CobA"/>
</dbReference>
<reference evidence="1 2" key="1">
    <citation type="submission" date="2018-06" db="EMBL/GenBank/DDBJ databases">
        <title>Genome sequencing of Oceanotoga sp. sy52.</title>
        <authorList>
            <person name="Mori K."/>
        </authorList>
    </citation>
    <scope>NUCLEOTIDE SEQUENCE [LARGE SCALE GENOMIC DNA]</scope>
    <source>
        <strain evidence="2">sy52</strain>
    </source>
</reference>